<reference evidence="2" key="1">
    <citation type="journal article" date="2012" name="Proc. Natl. Acad. Sci. U.S.A.">
        <title>Genome sequence of the button mushroom Agaricus bisporus reveals mechanisms governing adaptation to a humic-rich ecological niche.</title>
        <authorList>
            <person name="Morin E."/>
            <person name="Kohler A."/>
            <person name="Baker A.R."/>
            <person name="Foulongne-Oriol M."/>
            <person name="Lombard V."/>
            <person name="Nagy L.G."/>
            <person name="Ohm R.A."/>
            <person name="Patyshakuliyeva A."/>
            <person name="Brun A."/>
            <person name="Aerts A.L."/>
            <person name="Bailey A.M."/>
            <person name="Billette C."/>
            <person name="Coutinho P.M."/>
            <person name="Deakin G."/>
            <person name="Doddapaneni H."/>
            <person name="Floudas D."/>
            <person name="Grimwood J."/>
            <person name="Hilden K."/>
            <person name="Kuees U."/>
            <person name="LaButti K.M."/>
            <person name="Lapidus A."/>
            <person name="Lindquist E.A."/>
            <person name="Lucas S.M."/>
            <person name="Murat C."/>
            <person name="Riley R.W."/>
            <person name="Salamov A.A."/>
            <person name="Schmutz J."/>
            <person name="Subramanian V."/>
            <person name="Woesten H.A.B."/>
            <person name="Xu J."/>
            <person name="Eastwood D.C."/>
            <person name="Foster G.D."/>
            <person name="Sonnenberg A.S."/>
            <person name="Cullen D."/>
            <person name="de Vries R.P."/>
            <person name="Lundell T."/>
            <person name="Hibbett D.S."/>
            <person name="Henrissat B."/>
            <person name="Burton K.S."/>
            <person name="Kerrigan R.W."/>
            <person name="Challen M.P."/>
            <person name="Grigoriev I.V."/>
            <person name="Martin F."/>
        </authorList>
    </citation>
    <scope>NUCLEOTIDE SEQUENCE [LARGE SCALE GENOMIC DNA]</scope>
    <source>
        <strain evidence="2">JB137-S8 / ATCC MYA-4627 / FGSC 10392</strain>
    </source>
</reference>
<accession>K5XHF7</accession>
<dbReference type="OMA" id="WVERYET"/>
<dbReference type="HOGENOM" id="CLU_032165_0_0_1"/>
<protein>
    <recommendedName>
        <fullName evidence="3">DUF4218 domain-containing protein</fullName>
    </recommendedName>
</protein>
<evidence type="ECO:0000313" key="1">
    <source>
        <dbReference type="EMBL" id="EKM82893.1"/>
    </source>
</evidence>
<dbReference type="GeneID" id="18832324"/>
<sequence>MHLIWENLIPNLILFWTATFKELDHEDRGYVISPEAWKEVGEVAAACKATILQHLRSQMTSEMYSNWTLFIAPIVLRGRFQRPIYYKHFLRLVQLLKMCLELEIISEVLDQIDEGFQAWVEDYERLYYGHQPDRLSSCPLTIHALLHIAWGIRVAGPVWAYWAFPMERHCNTLLNIISSRRHPYASISAFVTAVAQLDQIRLKYNLHLELCLDPTKEALLRNEFISQSYPDFKLRPPRRQATIDVHLRTKLHAALATRFEKDKVIVSAAVDLSQPIIQYGKVTRLENGDSFVAYDMVRQSEDSRDASFIKACPSAESTAGVREKDVLWSTTTYPSP</sequence>
<name>K5XHF7_AGABU</name>
<proteinExistence type="predicted"/>
<dbReference type="OrthoDB" id="6613063at2759"/>
<organism evidence="1 2">
    <name type="scientific">Agaricus bisporus var. burnettii (strain JB137-S8 / ATCC MYA-4627 / FGSC 10392)</name>
    <name type="common">White button mushroom</name>
    <dbReference type="NCBI Taxonomy" id="597362"/>
    <lineage>
        <taxon>Eukaryota</taxon>
        <taxon>Fungi</taxon>
        <taxon>Dikarya</taxon>
        <taxon>Basidiomycota</taxon>
        <taxon>Agaricomycotina</taxon>
        <taxon>Agaricomycetes</taxon>
        <taxon>Agaricomycetidae</taxon>
        <taxon>Agaricales</taxon>
        <taxon>Agaricineae</taxon>
        <taxon>Agaricaceae</taxon>
        <taxon>Agaricus</taxon>
    </lineage>
</organism>
<dbReference type="PANTHER" id="PTHR46579:SF1">
    <property type="entry name" value="F5_8 TYPE C DOMAIN-CONTAINING PROTEIN"/>
    <property type="match status" value="1"/>
</dbReference>
<dbReference type="Proteomes" id="UP000008493">
    <property type="component" value="Unassembled WGS sequence"/>
</dbReference>
<dbReference type="RefSeq" id="XP_007326781.1">
    <property type="nucleotide sequence ID" value="XM_007326719.1"/>
</dbReference>
<dbReference type="EMBL" id="JH971386">
    <property type="protein sequence ID" value="EKM82893.1"/>
    <property type="molecule type" value="Genomic_DNA"/>
</dbReference>
<dbReference type="eggNOG" id="ENOG502SV4Z">
    <property type="taxonomic scope" value="Eukaryota"/>
</dbReference>
<gene>
    <name evidence="1" type="ORF">AGABI1DRAFT_89560</name>
</gene>
<dbReference type="AlphaFoldDB" id="K5XHF7"/>
<evidence type="ECO:0000313" key="2">
    <source>
        <dbReference type="Proteomes" id="UP000008493"/>
    </source>
</evidence>
<dbReference type="PANTHER" id="PTHR46579">
    <property type="entry name" value="F5/8 TYPE C DOMAIN-CONTAINING PROTEIN-RELATED"/>
    <property type="match status" value="1"/>
</dbReference>
<dbReference type="InParanoid" id="K5XHF7"/>
<evidence type="ECO:0008006" key="3">
    <source>
        <dbReference type="Google" id="ProtNLM"/>
    </source>
</evidence>
<keyword evidence="2" id="KW-1185">Reference proteome</keyword>
<dbReference type="KEGG" id="abp:AGABI1DRAFT89560"/>